<protein>
    <submittedName>
        <fullName evidence="2">Tetratricopeptide repeat protein</fullName>
    </submittedName>
</protein>
<accession>A0AC34FRX0</accession>
<dbReference type="WBParaSite" id="ES5_v2.g20020.t1">
    <property type="protein sequence ID" value="ES5_v2.g20020.t1"/>
    <property type="gene ID" value="ES5_v2.g20020"/>
</dbReference>
<name>A0AC34FRX0_9BILA</name>
<sequence>MDELTAYEYAKQCFELKQYDDAKILLNVCLKKNPDFGYAYAYDRLKDIELQFACALIEKELNGLPAGEKYIHDFEYYFECTNPYIMNELGVLLYREKAYSRAVYLFLRLIKDITKSDVHPRLINLASLLDDVCLKKNPDFGYAYVLFGHIYSICNEPLDAMENYLEAYDRLKDIELQFACALIEKELNGLPAGEKYIHDFEYYFECTNPYIMNQLGVLLYKEKAYSRAVYLFLRLIKDVTKSDVHPRLINLTSLLDGYADLYWNPVYINLGYTLFFQKKYCNALACFKKAVANGTDRCIAWEMIGFCYRMLGMFHSANNAMFKANILDPRLKHFIPLM</sequence>
<organism evidence="1 2">
    <name type="scientific">Panagrolaimus sp. ES5</name>
    <dbReference type="NCBI Taxonomy" id="591445"/>
    <lineage>
        <taxon>Eukaryota</taxon>
        <taxon>Metazoa</taxon>
        <taxon>Ecdysozoa</taxon>
        <taxon>Nematoda</taxon>
        <taxon>Chromadorea</taxon>
        <taxon>Rhabditida</taxon>
        <taxon>Tylenchina</taxon>
        <taxon>Panagrolaimomorpha</taxon>
        <taxon>Panagrolaimoidea</taxon>
        <taxon>Panagrolaimidae</taxon>
        <taxon>Panagrolaimus</taxon>
    </lineage>
</organism>
<proteinExistence type="predicted"/>
<evidence type="ECO:0000313" key="1">
    <source>
        <dbReference type="Proteomes" id="UP000887579"/>
    </source>
</evidence>
<reference evidence="2" key="1">
    <citation type="submission" date="2022-11" db="UniProtKB">
        <authorList>
            <consortium name="WormBaseParasite"/>
        </authorList>
    </citation>
    <scope>IDENTIFICATION</scope>
</reference>
<dbReference type="Proteomes" id="UP000887579">
    <property type="component" value="Unplaced"/>
</dbReference>
<evidence type="ECO:0000313" key="2">
    <source>
        <dbReference type="WBParaSite" id="ES5_v2.g20020.t1"/>
    </source>
</evidence>